<dbReference type="AlphaFoldDB" id="E6KYE7"/>
<keyword evidence="3" id="KW-1185">Reference proteome</keyword>
<accession>E6KYE7</accession>
<feature type="transmembrane region" description="Helical" evidence="1">
    <location>
        <begin position="28"/>
        <end position="49"/>
    </location>
</feature>
<proteinExistence type="predicted"/>
<dbReference type="GeneID" id="60800576"/>
<dbReference type="Proteomes" id="UP000032871">
    <property type="component" value="Unassembled WGS sequence"/>
</dbReference>
<evidence type="ECO:0000256" key="1">
    <source>
        <dbReference type="SAM" id="Phobius"/>
    </source>
</evidence>
<sequence length="122" mass="13985">MKQQRFTTALLNQHPSRKKQIIQWLDEYLHWIVCAVITACVWGIALIGLSLSRPTLTVDTDYNNNAVSEQISLEWERKAKAEWASEFGDAPPNLSAEAQEYLEKQTVRKQAELNQRKGKENG</sequence>
<keyword evidence="1" id="KW-1133">Transmembrane helix</keyword>
<dbReference type="EMBL" id="AEPS01000007">
    <property type="protein sequence ID" value="EFU67501.1"/>
    <property type="molecule type" value="Genomic_DNA"/>
</dbReference>
<organism evidence="2 3">
    <name type="scientific">Aggregatibacter segnis ATCC 33393</name>
    <dbReference type="NCBI Taxonomy" id="888057"/>
    <lineage>
        <taxon>Bacteria</taxon>
        <taxon>Pseudomonadati</taxon>
        <taxon>Pseudomonadota</taxon>
        <taxon>Gammaproteobacteria</taxon>
        <taxon>Pasteurellales</taxon>
        <taxon>Pasteurellaceae</taxon>
        <taxon>Aggregatibacter</taxon>
    </lineage>
</organism>
<keyword evidence="1" id="KW-0812">Transmembrane</keyword>
<keyword evidence="1" id="KW-0472">Membrane</keyword>
<gene>
    <name evidence="2" type="ORF">HMPREF9064_1179</name>
</gene>
<protein>
    <submittedName>
        <fullName evidence="2">Uncharacterized protein</fullName>
    </submittedName>
</protein>
<comment type="caution">
    <text evidence="2">The sequence shown here is derived from an EMBL/GenBank/DDBJ whole genome shotgun (WGS) entry which is preliminary data.</text>
</comment>
<dbReference type="RefSeq" id="WP_006718670.1">
    <property type="nucleotide sequence ID" value="NZ_GL622200.1"/>
</dbReference>
<evidence type="ECO:0000313" key="2">
    <source>
        <dbReference type="EMBL" id="EFU67501.1"/>
    </source>
</evidence>
<evidence type="ECO:0000313" key="3">
    <source>
        <dbReference type="Proteomes" id="UP000032871"/>
    </source>
</evidence>
<reference evidence="2 3" key="1">
    <citation type="submission" date="2010-12" db="EMBL/GenBank/DDBJ databases">
        <authorList>
            <person name="Muzny D."/>
            <person name="Qin X."/>
            <person name="Deng J."/>
            <person name="Jiang H."/>
            <person name="Liu Y."/>
            <person name="Qu J."/>
            <person name="Song X.-Z."/>
            <person name="Zhang L."/>
            <person name="Thornton R."/>
            <person name="Coyle M."/>
            <person name="Francisco L."/>
            <person name="Jackson L."/>
            <person name="Javaid M."/>
            <person name="Korchina V."/>
            <person name="Kovar C."/>
            <person name="Mata R."/>
            <person name="Mathew T."/>
            <person name="Ngo R."/>
            <person name="Nguyen L."/>
            <person name="Nguyen N."/>
            <person name="Okwuonu G."/>
            <person name="Ongeri F."/>
            <person name="Pham C."/>
            <person name="Simmons D."/>
            <person name="Wilczek-Boney K."/>
            <person name="Hale W."/>
            <person name="Jakkamsetti A."/>
            <person name="Pham P."/>
            <person name="Ruth R."/>
            <person name="San Lucas F."/>
            <person name="Warren J."/>
            <person name="Zhang J."/>
            <person name="Zhao Z."/>
            <person name="Zhou C."/>
            <person name="Zhu D."/>
            <person name="Lee S."/>
            <person name="Bess C."/>
            <person name="Blankenburg K."/>
            <person name="Forbes L."/>
            <person name="Fu Q."/>
            <person name="Gubbala S."/>
            <person name="Hirani K."/>
            <person name="Jayaseelan J.C."/>
            <person name="Lara F."/>
            <person name="Munidasa M."/>
            <person name="Palculict T."/>
            <person name="Patil S."/>
            <person name="Pu L.-L."/>
            <person name="Saada N."/>
            <person name="Tang L."/>
            <person name="Weissenberger G."/>
            <person name="Zhu Y."/>
            <person name="Hemphill L."/>
            <person name="Shang Y."/>
            <person name="Youmans B."/>
            <person name="Ayvaz T."/>
            <person name="Ross M."/>
            <person name="Santibanez J."/>
            <person name="Aqrawi P."/>
            <person name="Gross S."/>
            <person name="Joshi V."/>
            <person name="Fowler G."/>
            <person name="Nazareth L."/>
            <person name="Reid J."/>
            <person name="Worley K."/>
            <person name="Petrosino J."/>
            <person name="Highlander S."/>
            <person name="Gibbs R."/>
        </authorList>
    </citation>
    <scope>NUCLEOTIDE SEQUENCE [LARGE SCALE GENOMIC DNA]</scope>
    <source>
        <strain evidence="2 3">ATCC 33393</strain>
    </source>
</reference>
<dbReference type="HOGENOM" id="CLU_2021819_0_0_6"/>
<name>E6KYE7_9PAST</name>